<name>A1HTM0_9FIRM</name>
<dbReference type="Gene3D" id="3.30.70.260">
    <property type="match status" value="1"/>
</dbReference>
<evidence type="ECO:0000259" key="5">
    <source>
        <dbReference type="PROSITE" id="PS51379"/>
    </source>
</evidence>
<proteinExistence type="predicted"/>
<dbReference type="PANTHER" id="PTHR43687">
    <property type="entry name" value="ADENYLYLSULFATE REDUCTASE, BETA SUBUNIT"/>
    <property type="match status" value="1"/>
</dbReference>
<evidence type="ECO:0000313" key="6">
    <source>
        <dbReference type="EMBL" id="EAX46631.1"/>
    </source>
</evidence>
<dbReference type="RefSeq" id="WP_007290371.1">
    <property type="nucleotide sequence ID" value="NZ_AAWL01000026.1"/>
</dbReference>
<organism evidence="6 7">
    <name type="scientific">Thermosinus carboxydivorans Nor1</name>
    <dbReference type="NCBI Taxonomy" id="401526"/>
    <lineage>
        <taxon>Bacteria</taxon>
        <taxon>Bacillati</taxon>
        <taxon>Bacillota</taxon>
        <taxon>Negativicutes</taxon>
        <taxon>Selenomonadales</taxon>
        <taxon>Sporomusaceae</taxon>
        <taxon>Thermosinus</taxon>
    </lineage>
</organism>
<dbReference type="Pfam" id="PF09383">
    <property type="entry name" value="NIL"/>
    <property type="match status" value="1"/>
</dbReference>
<dbReference type="InterPro" id="IPR050572">
    <property type="entry name" value="Fe-S_Ferredoxin"/>
</dbReference>
<dbReference type="GO" id="GO:0051539">
    <property type="term" value="F:4 iron, 4 sulfur cluster binding"/>
    <property type="evidence" value="ECO:0007669"/>
    <property type="project" value="UniProtKB-KW"/>
</dbReference>
<dbReference type="Gene3D" id="3.30.70.20">
    <property type="match status" value="1"/>
</dbReference>
<evidence type="ECO:0000256" key="2">
    <source>
        <dbReference type="ARBA" id="ARBA00022723"/>
    </source>
</evidence>
<comment type="caution">
    <text evidence="6">The sequence shown here is derived from an EMBL/GenBank/DDBJ whole genome shotgun (WGS) entry which is preliminary data.</text>
</comment>
<dbReference type="OrthoDB" id="9803192at2"/>
<dbReference type="SMART" id="SM00930">
    <property type="entry name" value="NIL"/>
    <property type="match status" value="1"/>
</dbReference>
<dbReference type="InterPro" id="IPR045865">
    <property type="entry name" value="ACT-like_dom_sf"/>
</dbReference>
<keyword evidence="7" id="KW-1185">Reference proteome</keyword>
<evidence type="ECO:0000256" key="4">
    <source>
        <dbReference type="ARBA" id="ARBA00023014"/>
    </source>
</evidence>
<gene>
    <name evidence="6" type="ORF">TcarDRAFT_0325</name>
</gene>
<feature type="domain" description="4Fe-4S ferredoxin-type" evidence="5">
    <location>
        <begin position="108"/>
        <end position="137"/>
    </location>
</feature>
<keyword evidence="4" id="KW-0411">Iron-sulfur</keyword>
<keyword evidence="3" id="KW-0408">Iron</keyword>
<dbReference type="PROSITE" id="PS51379">
    <property type="entry name" value="4FE4S_FER_2"/>
    <property type="match status" value="2"/>
</dbReference>
<dbReference type="PANTHER" id="PTHR43687:SF1">
    <property type="entry name" value="FERREDOXIN III"/>
    <property type="match status" value="1"/>
</dbReference>
<dbReference type="EMBL" id="AAWL01000026">
    <property type="protein sequence ID" value="EAX46631.1"/>
    <property type="molecule type" value="Genomic_DNA"/>
</dbReference>
<keyword evidence="1" id="KW-0004">4Fe-4S</keyword>
<protein>
    <submittedName>
        <fullName evidence="6">4Fe-4S ferredoxin, iron-sulfur binding domain protein</fullName>
    </submittedName>
</protein>
<dbReference type="GO" id="GO:0046872">
    <property type="term" value="F:metal ion binding"/>
    <property type="evidence" value="ECO:0007669"/>
    <property type="project" value="UniProtKB-KW"/>
</dbReference>
<dbReference type="Proteomes" id="UP000005139">
    <property type="component" value="Unassembled WGS sequence"/>
</dbReference>
<dbReference type="SUPFAM" id="SSF54862">
    <property type="entry name" value="4Fe-4S ferredoxins"/>
    <property type="match status" value="1"/>
</dbReference>
<keyword evidence="2" id="KW-0479">Metal-binding</keyword>
<dbReference type="eggNOG" id="COG1145">
    <property type="taxonomic scope" value="Bacteria"/>
</dbReference>
<evidence type="ECO:0000256" key="1">
    <source>
        <dbReference type="ARBA" id="ARBA00022485"/>
    </source>
</evidence>
<evidence type="ECO:0000256" key="3">
    <source>
        <dbReference type="ARBA" id="ARBA00023004"/>
    </source>
</evidence>
<reference evidence="6 7" key="2">
    <citation type="submission" date="2007-01" db="EMBL/GenBank/DDBJ databases">
        <title>Sequencing of the draft genome and assembly of Thermosinus carboxydivorans Nor1.</title>
        <authorList>
            <consortium name="US DOE Joint Genome Institute (JGI-PGF)"/>
            <person name="Copeland A."/>
            <person name="Lucas S."/>
            <person name="Lapidus A."/>
            <person name="Barry K."/>
            <person name="Glavina del Rio T."/>
            <person name="Dalin E."/>
            <person name="Tice H."/>
            <person name="Bruce D."/>
            <person name="Pitluck S."/>
            <person name="Richardson P."/>
        </authorList>
    </citation>
    <scope>NUCLEOTIDE SEQUENCE [LARGE SCALE GENOMIC DNA]</scope>
    <source>
        <strain evidence="6 7">Nor1</strain>
    </source>
</reference>
<sequence length="147" mass="16126">MAVTERIILNFTAENYDKPITYHLVKDFDLKINILRAEVTPGEEGHLLLDVEGEPEQVTAALAFLQQEGIDVVSTRRQIQVDTGRCTHCGACTAVCFSRALVLERPTWELSFHPDKCIVCGLCVQACPVRAIRQGSAGRSAEELAGA</sequence>
<dbReference type="InterPro" id="IPR017896">
    <property type="entry name" value="4Fe4S_Fe-S-bd"/>
</dbReference>
<dbReference type="PROSITE" id="PS00198">
    <property type="entry name" value="4FE4S_FER_1"/>
    <property type="match status" value="1"/>
</dbReference>
<evidence type="ECO:0000313" key="7">
    <source>
        <dbReference type="Proteomes" id="UP000005139"/>
    </source>
</evidence>
<dbReference type="InterPro" id="IPR017900">
    <property type="entry name" value="4Fe4S_Fe_S_CS"/>
</dbReference>
<reference evidence="6 7" key="1">
    <citation type="submission" date="2007-01" db="EMBL/GenBank/DDBJ databases">
        <title>Annotation of the draft genome assembly of Thermosinus carboxydivorans Nor1.</title>
        <authorList>
            <consortium name="US DOE Joint Genome Institute (JGI-ORNL)"/>
            <person name="Larimer F."/>
            <person name="Land M."/>
            <person name="Hauser L."/>
        </authorList>
    </citation>
    <scope>NUCLEOTIDE SEQUENCE [LARGE SCALE GENOMIC DNA]</scope>
    <source>
        <strain evidence="6 7">Nor1</strain>
    </source>
</reference>
<dbReference type="InterPro" id="IPR018449">
    <property type="entry name" value="NIL_domain"/>
</dbReference>
<accession>A1HTM0</accession>
<dbReference type="AlphaFoldDB" id="A1HTM0"/>
<dbReference type="SUPFAM" id="SSF55021">
    <property type="entry name" value="ACT-like"/>
    <property type="match status" value="1"/>
</dbReference>
<dbReference type="Pfam" id="PF13237">
    <property type="entry name" value="Fer4_10"/>
    <property type="match status" value="1"/>
</dbReference>
<feature type="domain" description="4Fe-4S ferredoxin-type" evidence="5">
    <location>
        <begin position="77"/>
        <end position="106"/>
    </location>
</feature>